<feature type="compositionally biased region" description="Basic residues" evidence="1">
    <location>
        <begin position="79"/>
        <end position="92"/>
    </location>
</feature>
<feature type="compositionally biased region" description="Polar residues" evidence="1">
    <location>
        <begin position="137"/>
        <end position="150"/>
    </location>
</feature>
<gene>
    <name evidence="2" type="ORF">ARB_04122</name>
</gene>
<sequence length="162" mass="18590">MPGKKQKSKEWPSPPPREGPSHPPSISLRKGWLACLAFLLFRLLSLSLCPSLSLSLSLCLSGVSRCRDIIAISPWPTWRKPKKKKKKKKRKKEEKEEEEAEWVVSGEWAGQRGDGGKRAEGRPEKRRAEKMEDGRWQTWNDSNWTGSNWDLETGEPWHGDSQ</sequence>
<feature type="compositionally biased region" description="Pro residues" evidence="1">
    <location>
        <begin position="12"/>
        <end position="23"/>
    </location>
</feature>
<feature type="compositionally biased region" description="Basic and acidic residues" evidence="1">
    <location>
        <begin position="114"/>
        <end position="135"/>
    </location>
</feature>
<evidence type="ECO:0000313" key="2">
    <source>
        <dbReference type="EMBL" id="EFE36600.1"/>
    </source>
</evidence>
<proteinExistence type="predicted"/>
<protein>
    <submittedName>
        <fullName evidence="2">Uncharacterized protein</fullName>
    </submittedName>
</protein>
<keyword evidence="3" id="KW-1185">Reference proteome</keyword>
<feature type="region of interest" description="Disordered" evidence="1">
    <location>
        <begin position="77"/>
        <end position="162"/>
    </location>
</feature>
<evidence type="ECO:0000313" key="3">
    <source>
        <dbReference type="Proteomes" id="UP000008866"/>
    </source>
</evidence>
<dbReference type="HOGENOM" id="CLU_1634966_0_0_1"/>
<feature type="region of interest" description="Disordered" evidence="1">
    <location>
        <begin position="1"/>
        <end position="24"/>
    </location>
</feature>
<dbReference type="RefSeq" id="XP_003017245.1">
    <property type="nucleotide sequence ID" value="XM_003017199.1"/>
</dbReference>
<dbReference type="KEGG" id="abe:ARB_04122"/>
<evidence type="ECO:0000256" key="1">
    <source>
        <dbReference type="SAM" id="MobiDB-lite"/>
    </source>
</evidence>
<comment type="caution">
    <text evidence="2">The sequence shown here is derived from an EMBL/GenBank/DDBJ whole genome shotgun (WGS) entry which is preliminary data.</text>
</comment>
<name>D4AIM7_ARTBC</name>
<dbReference type="Proteomes" id="UP000008866">
    <property type="component" value="Unassembled WGS sequence"/>
</dbReference>
<dbReference type="EMBL" id="ABSU01000001">
    <property type="protein sequence ID" value="EFE36600.1"/>
    <property type="molecule type" value="Genomic_DNA"/>
</dbReference>
<accession>D4AIM7</accession>
<organism evidence="2 3">
    <name type="scientific">Arthroderma benhamiae (strain ATCC MYA-4681 / CBS 112371)</name>
    <name type="common">Trichophyton mentagrophytes</name>
    <dbReference type="NCBI Taxonomy" id="663331"/>
    <lineage>
        <taxon>Eukaryota</taxon>
        <taxon>Fungi</taxon>
        <taxon>Dikarya</taxon>
        <taxon>Ascomycota</taxon>
        <taxon>Pezizomycotina</taxon>
        <taxon>Eurotiomycetes</taxon>
        <taxon>Eurotiomycetidae</taxon>
        <taxon>Onygenales</taxon>
        <taxon>Arthrodermataceae</taxon>
        <taxon>Trichophyton</taxon>
    </lineage>
</organism>
<dbReference type="AlphaFoldDB" id="D4AIM7"/>
<dbReference type="GeneID" id="9522329"/>
<reference evidence="3" key="1">
    <citation type="journal article" date="2011" name="Genome Biol.">
        <title>Comparative and functional genomics provide insights into the pathogenicity of dermatophytic fungi.</title>
        <authorList>
            <person name="Burmester A."/>
            <person name="Shelest E."/>
            <person name="Gloeckner G."/>
            <person name="Heddergott C."/>
            <person name="Schindler S."/>
            <person name="Staib P."/>
            <person name="Heidel A."/>
            <person name="Felder M."/>
            <person name="Petzold A."/>
            <person name="Szafranski K."/>
            <person name="Feuermann M."/>
            <person name="Pedruzzi I."/>
            <person name="Priebe S."/>
            <person name="Groth M."/>
            <person name="Winkler R."/>
            <person name="Li W."/>
            <person name="Kniemeyer O."/>
            <person name="Schroeckh V."/>
            <person name="Hertweck C."/>
            <person name="Hube B."/>
            <person name="White T.C."/>
            <person name="Platzer M."/>
            <person name="Guthke R."/>
            <person name="Heitman J."/>
            <person name="Woestemeyer J."/>
            <person name="Zipfel P.F."/>
            <person name="Monod M."/>
            <person name="Brakhage A.A."/>
        </authorList>
    </citation>
    <scope>NUCLEOTIDE SEQUENCE [LARGE SCALE GENOMIC DNA]</scope>
    <source>
        <strain evidence="3">ATCC MYA-4681 / CBS 112371</strain>
    </source>
</reference>